<dbReference type="HOGENOM" id="CLU_831552_0_0_1"/>
<gene>
    <name evidence="2" type="ORF">CTHT_0072250</name>
</gene>
<name>G0SFV3_CHATD</name>
<evidence type="ECO:0000313" key="3">
    <source>
        <dbReference type="Proteomes" id="UP000008066"/>
    </source>
</evidence>
<keyword evidence="3" id="KW-1185">Reference proteome</keyword>
<dbReference type="Proteomes" id="UP000008066">
    <property type="component" value="Unassembled WGS sequence"/>
</dbReference>
<protein>
    <recommendedName>
        <fullName evidence="1">DUF8021 domain-containing protein</fullName>
    </recommendedName>
</protein>
<proteinExistence type="predicted"/>
<evidence type="ECO:0000313" key="2">
    <source>
        <dbReference type="EMBL" id="EGS17868.1"/>
    </source>
</evidence>
<evidence type="ECO:0000259" key="1">
    <source>
        <dbReference type="Pfam" id="PF26061"/>
    </source>
</evidence>
<sequence>MITFFLPVASAQRDHFPGAPACAWEGTRQATDAFIEALLAPSETIDFLSTFPLFTASPNFKYIENGKHIAFLGEESLIHAWPNEVADTLQDAYVHSIVDEQDRCTGFVKIIVPLGRGKTGGEGEDMESVQATNATARSYLAVGAYLEYSYDETRPGLEAVLAEEINLVYARLQPASSTKLPDNADAENLLQIMKKEPWGVVGTPEQDNVQHLQAVAERYLNIVGGEENFQDSTDVQAVSEDDSGEELWGKPCSRLEGTVLTVPGETERCGKGLQLPPAGEGKGITDRKWTVDEALGAVGVVAKDENKGGISTVIELRVEGGKLRYVHQFWASER</sequence>
<dbReference type="RefSeq" id="XP_006697486.1">
    <property type="nucleotide sequence ID" value="XM_006697423.1"/>
</dbReference>
<dbReference type="AlphaFoldDB" id="G0SFV3"/>
<dbReference type="KEGG" id="cthr:CTHT_0072250"/>
<accession>G0SFV3</accession>
<organism evidence="3">
    <name type="scientific">Chaetomium thermophilum (strain DSM 1495 / CBS 144.50 / IMI 039719)</name>
    <name type="common">Thermochaetoides thermophila</name>
    <dbReference type="NCBI Taxonomy" id="759272"/>
    <lineage>
        <taxon>Eukaryota</taxon>
        <taxon>Fungi</taxon>
        <taxon>Dikarya</taxon>
        <taxon>Ascomycota</taxon>
        <taxon>Pezizomycotina</taxon>
        <taxon>Sordariomycetes</taxon>
        <taxon>Sordariomycetidae</taxon>
        <taxon>Sordariales</taxon>
        <taxon>Chaetomiaceae</taxon>
        <taxon>Thermochaetoides</taxon>
    </lineage>
</organism>
<dbReference type="OrthoDB" id="4564413at2759"/>
<feature type="domain" description="DUF8021" evidence="1">
    <location>
        <begin position="246"/>
        <end position="329"/>
    </location>
</feature>
<dbReference type="InterPro" id="IPR058334">
    <property type="entry name" value="DUF8021"/>
</dbReference>
<dbReference type="EMBL" id="GL988047">
    <property type="protein sequence ID" value="EGS17868.1"/>
    <property type="molecule type" value="Genomic_DNA"/>
</dbReference>
<dbReference type="Pfam" id="PF26061">
    <property type="entry name" value="DUF8021"/>
    <property type="match status" value="1"/>
</dbReference>
<dbReference type="GeneID" id="18261263"/>
<reference evidence="2 3" key="1">
    <citation type="journal article" date="2011" name="Cell">
        <title>Insight into structure and assembly of the nuclear pore complex by utilizing the genome of a eukaryotic thermophile.</title>
        <authorList>
            <person name="Amlacher S."/>
            <person name="Sarges P."/>
            <person name="Flemming D."/>
            <person name="van Noort V."/>
            <person name="Kunze R."/>
            <person name="Devos D.P."/>
            <person name="Arumugam M."/>
            <person name="Bork P."/>
            <person name="Hurt E."/>
        </authorList>
    </citation>
    <scope>NUCLEOTIDE SEQUENCE [LARGE SCALE GENOMIC DNA]</scope>
    <source>
        <strain evidence="3">DSM 1495 / CBS 144.50 / IMI 039719</strain>
    </source>
</reference>